<keyword evidence="6" id="KW-1185">Reference proteome</keyword>
<keyword evidence="2 5" id="KW-0808">Transferase</keyword>
<dbReference type="PANTHER" id="PTHR12526:SF510">
    <property type="entry name" value="D-INOSITOL 3-PHOSPHATE GLYCOSYLTRANSFERASE"/>
    <property type="match status" value="1"/>
</dbReference>
<evidence type="ECO:0000259" key="4">
    <source>
        <dbReference type="Pfam" id="PF13439"/>
    </source>
</evidence>
<accession>A0A1H3ZBC2</accession>
<dbReference type="EMBL" id="FNRL01000004">
    <property type="protein sequence ID" value="SEA20632.1"/>
    <property type="molecule type" value="Genomic_DNA"/>
</dbReference>
<gene>
    <name evidence="5" type="ORF">SAMN05660909_01119</name>
</gene>
<dbReference type="SUPFAM" id="SSF53756">
    <property type="entry name" value="UDP-Glycosyltransferase/glycogen phosphorylase"/>
    <property type="match status" value="1"/>
</dbReference>
<dbReference type="STRING" id="408074.SAMN05660909_01119"/>
<keyword evidence="1" id="KW-0328">Glycosyltransferase</keyword>
<dbReference type="InterPro" id="IPR001296">
    <property type="entry name" value="Glyco_trans_1"/>
</dbReference>
<dbReference type="Gene3D" id="3.40.50.2000">
    <property type="entry name" value="Glycogen Phosphorylase B"/>
    <property type="match status" value="2"/>
</dbReference>
<evidence type="ECO:0000259" key="3">
    <source>
        <dbReference type="Pfam" id="PF00534"/>
    </source>
</evidence>
<evidence type="ECO:0000256" key="2">
    <source>
        <dbReference type="ARBA" id="ARBA00022679"/>
    </source>
</evidence>
<organism evidence="5 6">
    <name type="scientific">Chitinophaga terrae</name>
    <name type="common">ex Kim and Jung 2007</name>
    <dbReference type="NCBI Taxonomy" id="408074"/>
    <lineage>
        <taxon>Bacteria</taxon>
        <taxon>Pseudomonadati</taxon>
        <taxon>Bacteroidota</taxon>
        <taxon>Chitinophagia</taxon>
        <taxon>Chitinophagales</taxon>
        <taxon>Chitinophagaceae</taxon>
        <taxon>Chitinophaga</taxon>
    </lineage>
</organism>
<dbReference type="GO" id="GO:0016757">
    <property type="term" value="F:glycosyltransferase activity"/>
    <property type="evidence" value="ECO:0007669"/>
    <property type="project" value="UniProtKB-KW"/>
</dbReference>
<sequence length="386" mass="44123">MPSPSFMANKKKILILGTAYPFRGGLAAYNERLAEELQQTDEVEIWTFTIQYPKLFFPGKSQFSDDPPPKHLRIKRMINSVNPLNWLITGRKIRQWKPDIIITKYWLPIMGPSLGSLLRLGKRKDTRVIAILDNVVPHEKRPGDVPFTRYFLKPVDAFIAMSQSVLNDLRMFEKHKPASLIPHPIYDNYGPIISKTAARQQLKLDPAKKYILFFGFIRQYKGLDLLLKAMADERMKQLDVHAIVAGEYYEDAAPYQELLARLQLGDRVLMHTDFIPNEAVKNYFCAADLVVQPYKSATQSGISQIAYHFEKPMVVTKVGGLVEMVPDGIVGFQAEPDPGSIASAIEKYYKENREADMVAAVQEEKKQYSWSRLANEIYKLAETKNH</sequence>
<dbReference type="PANTHER" id="PTHR12526">
    <property type="entry name" value="GLYCOSYLTRANSFERASE"/>
    <property type="match status" value="1"/>
</dbReference>
<feature type="domain" description="Glycosyltransferase subfamily 4-like N-terminal" evidence="4">
    <location>
        <begin position="24"/>
        <end position="185"/>
    </location>
</feature>
<protein>
    <submittedName>
        <fullName evidence="5">Glycosyltransferase involved in cell wall bisynthesis</fullName>
    </submittedName>
</protein>
<dbReference type="Proteomes" id="UP000199656">
    <property type="component" value="Unassembled WGS sequence"/>
</dbReference>
<dbReference type="Pfam" id="PF13439">
    <property type="entry name" value="Glyco_transf_4"/>
    <property type="match status" value="1"/>
</dbReference>
<dbReference type="AlphaFoldDB" id="A0A1H3ZBC2"/>
<name>A0A1H3ZBC2_9BACT</name>
<reference evidence="6" key="1">
    <citation type="submission" date="2016-10" db="EMBL/GenBank/DDBJ databases">
        <authorList>
            <person name="Varghese N."/>
            <person name="Submissions S."/>
        </authorList>
    </citation>
    <scope>NUCLEOTIDE SEQUENCE [LARGE SCALE GENOMIC DNA]</scope>
    <source>
        <strain evidence="6">DSM 23920</strain>
    </source>
</reference>
<dbReference type="InterPro" id="IPR028098">
    <property type="entry name" value="Glyco_trans_4-like_N"/>
</dbReference>
<evidence type="ECO:0000313" key="6">
    <source>
        <dbReference type="Proteomes" id="UP000199656"/>
    </source>
</evidence>
<proteinExistence type="predicted"/>
<dbReference type="Pfam" id="PF00534">
    <property type="entry name" value="Glycos_transf_1"/>
    <property type="match status" value="1"/>
</dbReference>
<feature type="domain" description="Glycosyl transferase family 1" evidence="3">
    <location>
        <begin position="195"/>
        <end position="356"/>
    </location>
</feature>
<evidence type="ECO:0000313" key="5">
    <source>
        <dbReference type="EMBL" id="SEA20632.1"/>
    </source>
</evidence>
<evidence type="ECO:0000256" key="1">
    <source>
        <dbReference type="ARBA" id="ARBA00022676"/>
    </source>
</evidence>